<gene>
    <name evidence="2" type="ORF">C1H76_3742</name>
</gene>
<feature type="region of interest" description="Disordered" evidence="1">
    <location>
        <begin position="1"/>
        <end position="23"/>
    </location>
</feature>
<proteinExistence type="predicted"/>
<feature type="region of interest" description="Disordered" evidence="1">
    <location>
        <begin position="37"/>
        <end position="139"/>
    </location>
</feature>
<reference evidence="2 3" key="1">
    <citation type="submission" date="2018-02" db="EMBL/GenBank/DDBJ databases">
        <title>Draft genome sequences of Elsinoe sp., causing black scab on jojoba.</title>
        <authorList>
            <person name="Stodart B."/>
            <person name="Jeffress S."/>
            <person name="Ash G."/>
            <person name="Arun Chinnappa K."/>
        </authorList>
    </citation>
    <scope>NUCLEOTIDE SEQUENCE [LARGE SCALE GENOMIC DNA]</scope>
    <source>
        <strain evidence="2 3">Hillstone_2</strain>
    </source>
</reference>
<evidence type="ECO:0000313" key="3">
    <source>
        <dbReference type="Proteomes" id="UP000308133"/>
    </source>
</evidence>
<sequence length="1080" mass="123144">MESIKINERQPSPSSFYQGDPEDSVFDTVAATRYEYEDEVTRPFRSSKRSRLTYEIPPLHTRREIEEEDIPSDTSPRSSLDEDFSRAEPSIASTALHPAPRSWHPYSYRSTEPEHGPPQSLDTQPNNPGQQEVSEDLVDDDEDLSLDPLQSLITLFTSPSTCSYAQHYEQLDDHRQTQHECGRACEDLAAATSAKLPDRLSIFQPATSASFDYASLQLAFEGGLLSASREQTPPPCVCLHVEEEAYGPKIPAGFTQVYDVDSCIGLAKGLGAIKGGLQFYGLPPERQNITSDLHVSFPLNDGSEETFKPHQLRHLFFGTHASFTSIGIWIFFPNMPTPVSASSSNALSRQHLSQWYDEILLPALDDLHMNDVSQHIAASFDHSVAQCEARHYEGRASKSAVESKMQYLSYALAEEHLASLWEAMNRFAARPGLHHFQGMQIMVSFKNLKSITKQPTPDRCISRFLERFEAAVNLDQVYRDHLYFDLAMEVTPEASNAKATYMWRRCCLQRLNINHFGAGPRGGSTTHAKIFHHAFLRDACNMTVTFPPSHRFAEAGAVYLQAYSVVKGVFDAAKKYPFGKEELEELGIDPRYRAAVQAEGRSSRDLAVLWDNYGHSKTRLATSIRDSEAKTFGVRLELRLKHGLLLQLQQRLCNGGRNLPTDRAGLSMPSLGRQPSPPAPFRDRHPKYAWALSTERFLRLVRYQANKCCNAFEVITSMMKDRKSVPLGACQLSIALLQTLRLSVVAADYHDSRALWISDRRLPPDRERQGRGARQPAAHSHRAGLGLEQTIEEFGIGWWIPHRVLWEKLEISRQYSQAILFNNRTLLDAHRKRHQQVLALDEAHTTLDQYGRWLTRFGSHPDNLHDIYLLMAHRLLQQYRDNVEWQIRDHKKPGVGDRLDNFSVAGLRKTAPGVQVSPVSSPRARYHRPLELFALLWGDVDRDTPLSQHLHYHNIGFRAMYRQVRDSIRRTVGPQALDTFQDILFVELATYHWIYPWPERSNGNIVARTKNPSLRMVWYIQRGIPLKPNERECLSDDTVFPWHWGKARFIPGLAPSLPTWLARSTEEWRRVFRGRLERSV</sequence>
<protein>
    <submittedName>
        <fullName evidence="2">Uncharacterized protein</fullName>
    </submittedName>
</protein>
<name>A0A4U7B8T1_9PEZI</name>
<dbReference type="EMBL" id="PTQR01000049">
    <property type="protein sequence ID" value="TKX24027.1"/>
    <property type="molecule type" value="Genomic_DNA"/>
</dbReference>
<accession>A0A4U7B8T1</accession>
<evidence type="ECO:0000313" key="2">
    <source>
        <dbReference type="EMBL" id="TKX24027.1"/>
    </source>
</evidence>
<dbReference type="AlphaFoldDB" id="A0A4U7B8T1"/>
<comment type="caution">
    <text evidence="2">The sequence shown here is derived from an EMBL/GenBank/DDBJ whole genome shotgun (WGS) entry which is preliminary data.</text>
</comment>
<dbReference type="Proteomes" id="UP000308133">
    <property type="component" value="Unassembled WGS sequence"/>
</dbReference>
<feature type="region of interest" description="Disordered" evidence="1">
    <location>
        <begin position="663"/>
        <end position="682"/>
    </location>
</feature>
<organism evidence="2 3">
    <name type="scientific">Elsinoe australis</name>
    <dbReference type="NCBI Taxonomy" id="40998"/>
    <lineage>
        <taxon>Eukaryota</taxon>
        <taxon>Fungi</taxon>
        <taxon>Dikarya</taxon>
        <taxon>Ascomycota</taxon>
        <taxon>Pezizomycotina</taxon>
        <taxon>Dothideomycetes</taxon>
        <taxon>Dothideomycetidae</taxon>
        <taxon>Myriangiales</taxon>
        <taxon>Elsinoaceae</taxon>
        <taxon>Elsinoe</taxon>
    </lineage>
</organism>
<feature type="compositionally biased region" description="Polar residues" evidence="1">
    <location>
        <begin position="120"/>
        <end position="129"/>
    </location>
</feature>
<evidence type="ECO:0000256" key="1">
    <source>
        <dbReference type="SAM" id="MobiDB-lite"/>
    </source>
</evidence>